<dbReference type="AlphaFoldDB" id="A0A4R7EWC1"/>
<evidence type="ECO:0000313" key="5">
    <source>
        <dbReference type="Proteomes" id="UP000295215"/>
    </source>
</evidence>
<dbReference type="GO" id="GO:0016020">
    <property type="term" value="C:membrane"/>
    <property type="evidence" value="ECO:0007669"/>
    <property type="project" value="InterPro"/>
</dbReference>
<accession>A0A4R7EWC1</accession>
<proteinExistence type="predicted"/>
<keyword evidence="5" id="KW-1185">Reference proteome</keyword>
<feature type="coiled-coil region" evidence="1">
    <location>
        <begin position="22"/>
        <end position="49"/>
    </location>
</feature>
<dbReference type="RefSeq" id="WP_133713553.1">
    <property type="nucleotide sequence ID" value="NZ_SOAG01000032.1"/>
</dbReference>
<dbReference type="EMBL" id="SOAG01000032">
    <property type="protein sequence ID" value="TDS52170.1"/>
    <property type="molecule type" value="Genomic_DNA"/>
</dbReference>
<sequence length="237" mass="27653">MNWKYILILLLLTCCVVFLLRLYRLQKKYDSLKKANQNLEKRIEIAQIKDIESKLNPHLFKNILNSIQSHIYQSYYTIDKLSNVLDYVLYETNSRYVTPKQEIAFIQSFIDINRVKLNPLFELRVKLKVDEADVYYNKKVIAPLMSVDLIENAFKHADFQRSDAYISITISLSKGVFSIITSNKVSLKIPLKKSKSGFGGNSLIKRLETLHHGKFKLEKSLNEDNFIAHLSIKLYDQ</sequence>
<evidence type="ECO:0000313" key="4">
    <source>
        <dbReference type="EMBL" id="TDS52170.1"/>
    </source>
</evidence>
<dbReference type="Pfam" id="PF06580">
    <property type="entry name" value="His_kinase"/>
    <property type="match status" value="1"/>
</dbReference>
<keyword evidence="4" id="KW-0808">Transferase</keyword>
<gene>
    <name evidence="4" type="ORF">C8P70_13214</name>
</gene>
<dbReference type="InterPro" id="IPR010559">
    <property type="entry name" value="Sig_transdc_His_kin_internal"/>
</dbReference>
<evidence type="ECO:0000256" key="1">
    <source>
        <dbReference type="SAM" id="Coils"/>
    </source>
</evidence>
<keyword evidence="2" id="KW-0472">Membrane</keyword>
<comment type="caution">
    <text evidence="4">The sequence shown here is derived from an EMBL/GenBank/DDBJ whole genome shotgun (WGS) entry which is preliminary data.</text>
</comment>
<dbReference type="OrthoDB" id="9809908at2"/>
<evidence type="ECO:0000259" key="3">
    <source>
        <dbReference type="Pfam" id="PF06580"/>
    </source>
</evidence>
<organism evidence="4 5">
    <name type="scientific">Myroides indicus</name>
    <dbReference type="NCBI Taxonomy" id="1323422"/>
    <lineage>
        <taxon>Bacteria</taxon>
        <taxon>Pseudomonadati</taxon>
        <taxon>Bacteroidota</taxon>
        <taxon>Flavobacteriia</taxon>
        <taxon>Flavobacteriales</taxon>
        <taxon>Flavobacteriaceae</taxon>
        <taxon>Myroides</taxon>
    </lineage>
</organism>
<dbReference type="InterPro" id="IPR050640">
    <property type="entry name" value="Bact_2-comp_sensor_kinase"/>
</dbReference>
<protein>
    <submittedName>
        <fullName evidence="4">Histidine kinase</fullName>
    </submittedName>
</protein>
<dbReference type="PANTHER" id="PTHR34220">
    <property type="entry name" value="SENSOR HISTIDINE KINASE YPDA"/>
    <property type="match status" value="1"/>
</dbReference>
<keyword evidence="2" id="KW-1133">Transmembrane helix</keyword>
<reference evidence="4 5" key="1">
    <citation type="submission" date="2019-03" db="EMBL/GenBank/DDBJ databases">
        <title>Genomic Encyclopedia of Archaeal and Bacterial Type Strains, Phase II (KMG-II): from individual species to whole genera.</title>
        <authorList>
            <person name="Goeker M."/>
        </authorList>
    </citation>
    <scope>NUCLEOTIDE SEQUENCE [LARGE SCALE GENOMIC DNA]</scope>
    <source>
        <strain evidence="4 5">DSM 28213</strain>
    </source>
</reference>
<dbReference type="GO" id="GO:0000155">
    <property type="term" value="F:phosphorelay sensor kinase activity"/>
    <property type="evidence" value="ECO:0007669"/>
    <property type="project" value="InterPro"/>
</dbReference>
<feature type="domain" description="Signal transduction histidine kinase internal region" evidence="3">
    <location>
        <begin position="46"/>
        <end position="117"/>
    </location>
</feature>
<keyword evidence="4" id="KW-0418">Kinase</keyword>
<evidence type="ECO:0000256" key="2">
    <source>
        <dbReference type="SAM" id="Phobius"/>
    </source>
</evidence>
<feature type="transmembrane region" description="Helical" evidence="2">
    <location>
        <begin position="6"/>
        <end position="23"/>
    </location>
</feature>
<keyword evidence="1" id="KW-0175">Coiled coil</keyword>
<name>A0A4R7EWC1_9FLAO</name>
<dbReference type="PANTHER" id="PTHR34220:SF7">
    <property type="entry name" value="SENSOR HISTIDINE KINASE YPDA"/>
    <property type="match status" value="1"/>
</dbReference>
<dbReference type="Proteomes" id="UP000295215">
    <property type="component" value="Unassembled WGS sequence"/>
</dbReference>
<keyword evidence="2" id="KW-0812">Transmembrane</keyword>